<dbReference type="OMA" id="HRGWKDL"/>
<evidence type="ECO:0000256" key="2">
    <source>
        <dbReference type="ARBA" id="ARBA00014294"/>
    </source>
</evidence>
<evidence type="ECO:0000313" key="7">
    <source>
        <dbReference type="RefSeq" id="XP_013386810.1"/>
    </source>
</evidence>
<evidence type="ECO:0000256" key="4">
    <source>
        <dbReference type="ARBA" id="ARBA00025338"/>
    </source>
</evidence>
<dbReference type="RefSeq" id="XP_013386810.1">
    <property type="nucleotide sequence ID" value="XM_013531356.1"/>
</dbReference>
<dbReference type="Pfam" id="PF04882">
    <property type="entry name" value="Peroxin-3"/>
    <property type="match status" value="1"/>
</dbReference>
<dbReference type="InParanoid" id="A0A1S3HL25"/>
<accession>A0A1S3HL25</accession>
<keyword evidence="3" id="KW-0962">Peroxisome biogenesis</keyword>
<name>A0A1S3HL25_LINAN</name>
<reference evidence="7" key="1">
    <citation type="submission" date="2025-08" db="UniProtKB">
        <authorList>
            <consortium name="RefSeq"/>
        </authorList>
    </citation>
    <scope>IDENTIFICATION</scope>
    <source>
        <tissue evidence="7">Gonads</tissue>
    </source>
</reference>
<evidence type="ECO:0000256" key="3">
    <source>
        <dbReference type="ARBA" id="ARBA00022593"/>
    </source>
</evidence>
<dbReference type="OrthoDB" id="45930at2759"/>
<evidence type="ECO:0000256" key="1">
    <source>
        <dbReference type="ARBA" id="ARBA00011494"/>
    </source>
</evidence>
<protein>
    <recommendedName>
        <fullName evidence="2">Peroxisomal biogenesis factor 3</fullName>
    </recommendedName>
    <alternativeName>
        <fullName evidence="5">Peroxisomal assembly protein PEX3</fullName>
    </alternativeName>
</protein>
<keyword evidence="6" id="KW-1185">Reference proteome</keyword>
<evidence type="ECO:0000256" key="5">
    <source>
        <dbReference type="ARBA" id="ARBA00029630"/>
    </source>
</evidence>
<dbReference type="GO" id="GO:0045046">
    <property type="term" value="P:protein import into peroxisome membrane"/>
    <property type="evidence" value="ECO:0007669"/>
    <property type="project" value="TreeGrafter"/>
</dbReference>
<sequence length="376" mass="42251">MLGRVWNFIKRHKKKFIFTSVVIGGGVFIWKYAQSKLEELQEKEAAECLSYARKQHHFDSNQRTCNMTVLSMLPKLRETLMQALDSEALTAQLKSKPSNKVQIWEELKILSFTRTMMSVYMSAMMIVFLRVQLNIIGGYMYLDNIHDRNGTNKQLAVATQSVQHKYLEKVHFLTGPGLMSLTAVVKKAVQSCIGSIPFKQTLTLVNIEEIFRQVRQAVEQGSQNGFQGCSVLCQFILPQDCDIGEACSLNGEEIILAKLMKETQDIVDGKDFQLVLDKCLETGFSRLVDRIAEFFQQDPKSGESVVNPNLVGMPLAKIVPIMNGMIHTVCADVPNTFVQELLMLEPVKDFAANVYEAFTQSTDASTDASAQNVDVQ</sequence>
<dbReference type="PANTHER" id="PTHR28080">
    <property type="entry name" value="PEROXISOMAL BIOGENESIS FACTOR 3"/>
    <property type="match status" value="1"/>
</dbReference>
<dbReference type="STRING" id="7574.A0A1S3HL25"/>
<evidence type="ECO:0000313" key="6">
    <source>
        <dbReference type="Proteomes" id="UP000085678"/>
    </source>
</evidence>
<gene>
    <name evidence="7" type="primary">LOC106156226</name>
</gene>
<comment type="subunit">
    <text evidence="1">Interacts with PEX19.</text>
</comment>
<dbReference type="KEGG" id="lak:106156226"/>
<dbReference type="FunCoup" id="A0A1S3HL25">
    <property type="interactions" value="2610"/>
</dbReference>
<dbReference type="AlphaFoldDB" id="A0A1S3HL25"/>
<dbReference type="GO" id="GO:0005778">
    <property type="term" value="C:peroxisomal membrane"/>
    <property type="evidence" value="ECO:0007669"/>
    <property type="project" value="InterPro"/>
</dbReference>
<dbReference type="Proteomes" id="UP000085678">
    <property type="component" value="Unplaced"/>
</dbReference>
<comment type="function">
    <text evidence="4">Involved in peroxisome biosynthesis and integrity. Assembles membrane vesicles before the matrix proteins are translocated. As a docking factor for PEX19, is necessary for the import of peroxisomal membrane proteins in the peroxisomes.</text>
</comment>
<dbReference type="InterPro" id="IPR006966">
    <property type="entry name" value="Peroxin-3"/>
</dbReference>
<dbReference type="PANTHER" id="PTHR28080:SF1">
    <property type="entry name" value="PEROXISOMAL BIOGENESIS FACTOR 3"/>
    <property type="match status" value="1"/>
</dbReference>
<organism evidence="6 7">
    <name type="scientific">Lingula anatina</name>
    <name type="common">Brachiopod</name>
    <name type="synonym">Lingula unguis</name>
    <dbReference type="NCBI Taxonomy" id="7574"/>
    <lineage>
        <taxon>Eukaryota</taxon>
        <taxon>Metazoa</taxon>
        <taxon>Spiralia</taxon>
        <taxon>Lophotrochozoa</taxon>
        <taxon>Brachiopoda</taxon>
        <taxon>Linguliformea</taxon>
        <taxon>Lingulata</taxon>
        <taxon>Lingulida</taxon>
        <taxon>Linguloidea</taxon>
        <taxon>Lingulidae</taxon>
        <taxon>Lingula</taxon>
    </lineage>
</organism>
<dbReference type="GeneID" id="106156226"/>
<proteinExistence type="predicted"/>
<dbReference type="GO" id="GO:0030674">
    <property type="term" value="F:protein-macromolecule adaptor activity"/>
    <property type="evidence" value="ECO:0007669"/>
    <property type="project" value="TreeGrafter"/>
</dbReference>